<reference evidence="2 3" key="2">
    <citation type="submission" date="2020-05" db="EMBL/GenBank/DDBJ databases">
        <title>Draft genome sequence of Desulfovibrio sp. strainFSS-1.</title>
        <authorList>
            <person name="Shimoshige H."/>
            <person name="Kobayashi H."/>
            <person name="Maekawa T."/>
        </authorList>
    </citation>
    <scope>NUCLEOTIDE SEQUENCE [LARGE SCALE GENOMIC DNA]</scope>
    <source>
        <strain evidence="2 3">SIID29052-01</strain>
    </source>
</reference>
<evidence type="ECO:0000313" key="2">
    <source>
        <dbReference type="EMBL" id="GFK93784.1"/>
    </source>
</evidence>
<feature type="transmembrane region" description="Helical" evidence="1">
    <location>
        <begin position="54"/>
        <end position="74"/>
    </location>
</feature>
<comment type="caution">
    <text evidence="2">The sequence shown here is derived from an EMBL/GenBank/DDBJ whole genome shotgun (WGS) entry which is preliminary data.</text>
</comment>
<evidence type="ECO:0000256" key="1">
    <source>
        <dbReference type="SAM" id="Phobius"/>
    </source>
</evidence>
<dbReference type="EMBL" id="BLTE01000006">
    <property type="protein sequence ID" value="GFK93784.1"/>
    <property type="molecule type" value="Genomic_DNA"/>
</dbReference>
<dbReference type="AlphaFoldDB" id="A0A6V8LPY3"/>
<dbReference type="RefSeq" id="WP_173083172.1">
    <property type="nucleotide sequence ID" value="NZ_BLTE01000006.1"/>
</dbReference>
<protein>
    <submittedName>
        <fullName evidence="2">Uncharacterized protein</fullName>
    </submittedName>
</protein>
<evidence type="ECO:0000313" key="3">
    <source>
        <dbReference type="Proteomes" id="UP000494245"/>
    </source>
</evidence>
<proteinExistence type="predicted"/>
<keyword evidence="3" id="KW-1185">Reference proteome</keyword>
<keyword evidence="1" id="KW-0472">Membrane</keyword>
<organism evidence="2 3">
    <name type="scientific">Fundidesulfovibrio magnetotacticus</name>
    <dbReference type="NCBI Taxonomy" id="2730080"/>
    <lineage>
        <taxon>Bacteria</taxon>
        <taxon>Pseudomonadati</taxon>
        <taxon>Thermodesulfobacteriota</taxon>
        <taxon>Desulfovibrionia</taxon>
        <taxon>Desulfovibrionales</taxon>
        <taxon>Desulfovibrionaceae</taxon>
        <taxon>Fundidesulfovibrio</taxon>
    </lineage>
</organism>
<accession>A0A6V8LPY3</accession>
<dbReference type="Proteomes" id="UP000494245">
    <property type="component" value="Unassembled WGS sequence"/>
</dbReference>
<sequence length="100" mass="10731">MNGEKDFHRLDLLMEQAFRNHPEASATPGFEARVMARLAEARRSLSFWDILPGVARPLLASGFAAALLLGALAFSGMGRAGELALAATYSGDAVTRWLAL</sequence>
<keyword evidence="1" id="KW-0812">Transmembrane</keyword>
<gene>
    <name evidence="2" type="ORF">NNJEOMEG_01618</name>
</gene>
<keyword evidence="1" id="KW-1133">Transmembrane helix</keyword>
<reference evidence="2 3" key="1">
    <citation type="submission" date="2020-04" db="EMBL/GenBank/DDBJ databases">
        <authorList>
            <consortium name="Desulfovibrio sp. FSS-1 genome sequencing consortium"/>
            <person name="Shimoshige H."/>
            <person name="Kobayashi H."/>
            <person name="Maekawa T."/>
        </authorList>
    </citation>
    <scope>NUCLEOTIDE SEQUENCE [LARGE SCALE GENOMIC DNA]</scope>
    <source>
        <strain evidence="2 3">SIID29052-01</strain>
    </source>
</reference>
<name>A0A6V8LPY3_9BACT</name>